<dbReference type="Pfam" id="PF06985">
    <property type="entry name" value="HET"/>
    <property type="match status" value="1"/>
</dbReference>
<dbReference type="RefSeq" id="XP_018149190.1">
    <property type="nucleotide sequence ID" value="XM_018280832.1"/>
</dbReference>
<evidence type="ECO:0000259" key="2">
    <source>
        <dbReference type="Pfam" id="PF06985"/>
    </source>
</evidence>
<name>A0A179G5K6_METCM</name>
<feature type="region of interest" description="Disordered" evidence="1">
    <location>
        <begin position="153"/>
        <end position="172"/>
    </location>
</feature>
<dbReference type="PANTHER" id="PTHR33112">
    <property type="entry name" value="DOMAIN PROTEIN, PUTATIVE-RELATED"/>
    <property type="match status" value="1"/>
</dbReference>
<dbReference type="AlphaFoldDB" id="A0A179G5K6"/>
<comment type="caution">
    <text evidence="3">The sequence shown here is derived from an EMBL/GenBank/DDBJ whole genome shotgun (WGS) entry which is preliminary data.</text>
</comment>
<dbReference type="OrthoDB" id="4932026at2759"/>
<evidence type="ECO:0000313" key="3">
    <source>
        <dbReference type="EMBL" id="OAQ73107.1"/>
    </source>
</evidence>
<dbReference type="GeneID" id="28844826"/>
<dbReference type="KEGG" id="pchm:VFPPC_00902"/>
<reference evidence="3 4" key="1">
    <citation type="journal article" date="2016" name="PLoS Pathog.">
        <title>Biosynthesis of antibiotic leucinostatins in bio-control fungus Purpureocillium lilacinum and their inhibition on phytophthora revealed by genome mining.</title>
        <authorList>
            <person name="Wang G."/>
            <person name="Liu Z."/>
            <person name="Lin R."/>
            <person name="Li E."/>
            <person name="Mao Z."/>
            <person name="Ling J."/>
            <person name="Yang Y."/>
            <person name="Yin W.B."/>
            <person name="Xie B."/>
        </authorList>
    </citation>
    <scope>NUCLEOTIDE SEQUENCE [LARGE SCALE GENOMIC DNA]</scope>
    <source>
        <strain evidence="3">170</strain>
    </source>
</reference>
<dbReference type="PANTHER" id="PTHR33112:SF8">
    <property type="entry name" value="HETEROKARYON INCOMPATIBILITY DOMAIN-CONTAINING PROTEIN"/>
    <property type="match status" value="1"/>
</dbReference>
<protein>
    <submittedName>
        <fullName evidence="3">Heterokaryon incompatibility protein (HET) domain-containing protein</fullName>
    </submittedName>
</protein>
<keyword evidence="4" id="KW-1185">Reference proteome</keyword>
<gene>
    <name evidence="3" type="ORF">VFPPC_00902</name>
</gene>
<organism evidence="3 4">
    <name type="scientific">Pochonia chlamydosporia 170</name>
    <dbReference type="NCBI Taxonomy" id="1380566"/>
    <lineage>
        <taxon>Eukaryota</taxon>
        <taxon>Fungi</taxon>
        <taxon>Dikarya</taxon>
        <taxon>Ascomycota</taxon>
        <taxon>Pezizomycotina</taxon>
        <taxon>Sordariomycetes</taxon>
        <taxon>Hypocreomycetidae</taxon>
        <taxon>Hypocreales</taxon>
        <taxon>Clavicipitaceae</taxon>
        <taxon>Pochonia</taxon>
    </lineage>
</organism>
<accession>A0A179G5K6</accession>
<dbReference type="EMBL" id="LSBJ02000001">
    <property type="protein sequence ID" value="OAQ73107.1"/>
    <property type="molecule type" value="Genomic_DNA"/>
</dbReference>
<sequence>MAFDQDVPASEMSSLCSACHGLLLDDETIFQSGVVEKIWEDNTALLFRCLDLGLKDGYISSTFRPSAVSRISHEKEQFFKHIPLKYSRVDTFPDFPELTKSSDDGCAFCRLLLEQIKLTLGTVTINPRSSNAVLRDNENPLRQYCQTEDTLSVTTLDNEHTPKGTSSATSSLGDSHAGLWADFAENEAVQISFVYFLKQYQSEDSPWATNVTHTPWDTVGLARLSAKVSKQGQHNMLYKSGCLDGEGPLELDEDPFDFSETHINFSVKIDNEFTKVGKYLQIYEFPIESFAFSATNRVRVQTWLRQCQRSDDDVCGSNAPSRHHSKHSAPTRLLNVGEPGNFDGIFLQVPAEGLDINDDSFEYIALSYRWGGKLPLTTTSENLAQWKVNIPFERLPPLFQDAVRVTWLLGKKYLWIDALCIIQGDTDDWCRESAKMSNLFTDAFCTIAATASNSPEEPFLQYRTVSASSSRVKLPFQSTRNPDVQGTYIIEPQPSPQNHVLQEIESSPWADRGWTFQEQQLSRRLLVFGKERMHFHCESYSLREDCLVSFRRQLPQTLVFRPPQGDECMRPRHQYQQWYCAVEEYSRRKLTYFHDRLPSVQGIAQAMYRGLQLRNIEDTYVAGLWRNDLLVGLAWKAVPGQASEEQGGSQRYVAPTWSWASYNGPVVFDRACFEEYRFCEVEGCSIIRDPGADAFGLVSGASLALKGLVYRCESPSQLDISTMCKGTGESRGDTTFRSVLRFNPGVNLDGEKRYSGTLSLQDKRFCLLALFSDLSFDRKTMYYGLVLQVASVEGEDVWVRVGVFVSDGIDTRKCDNPGMYLESQGWTSETLILV</sequence>
<feature type="compositionally biased region" description="Polar residues" evidence="1">
    <location>
        <begin position="163"/>
        <end position="172"/>
    </location>
</feature>
<evidence type="ECO:0000313" key="4">
    <source>
        <dbReference type="Proteomes" id="UP000078397"/>
    </source>
</evidence>
<evidence type="ECO:0000256" key="1">
    <source>
        <dbReference type="SAM" id="MobiDB-lite"/>
    </source>
</evidence>
<dbReference type="STRING" id="1380566.A0A179G5K6"/>
<feature type="domain" description="Heterokaryon incompatibility" evidence="2">
    <location>
        <begin position="363"/>
        <end position="518"/>
    </location>
</feature>
<proteinExistence type="predicted"/>
<dbReference type="Proteomes" id="UP000078397">
    <property type="component" value="Unassembled WGS sequence"/>
</dbReference>
<dbReference type="InterPro" id="IPR010730">
    <property type="entry name" value="HET"/>
</dbReference>